<evidence type="ECO:0000313" key="6">
    <source>
        <dbReference type="EMBL" id="MIK94735.1"/>
    </source>
</evidence>
<dbReference type="PROSITE" id="PS50987">
    <property type="entry name" value="HTH_ARSR_2"/>
    <property type="match status" value="1"/>
</dbReference>
<sequence length="102" mass="11493">MNDMLRQDHPLVLATVLKALNDPTRLRIIQELINDEIGAERHCTSFSGLSEVARATRSHHFKVLREAGLVSLVDRGNLLLARLRRDEIEKAYPGLLNILARG</sequence>
<dbReference type="Proteomes" id="UP000839530">
    <property type="component" value="Unassembled WGS sequence"/>
</dbReference>
<evidence type="ECO:0000313" key="8">
    <source>
        <dbReference type="EMBL" id="OHJ48282.1"/>
    </source>
</evidence>
<gene>
    <name evidence="7" type="ORF">A7E06_19420</name>
    <name evidence="8" type="ORF">A7S51_22025</name>
    <name evidence="6" type="ORF">KO51_25495</name>
    <name evidence="5" type="ORF">NL99_27380</name>
</gene>
<keyword evidence="2" id="KW-0238">DNA-binding</keyword>
<dbReference type="CDD" id="cd00090">
    <property type="entry name" value="HTH_ARSR"/>
    <property type="match status" value="1"/>
</dbReference>
<dbReference type="Proteomes" id="UP000866740">
    <property type="component" value="Unassembled WGS sequence"/>
</dbReference>
<dbReference type="EMBL" id="RSMR01000047">
    <property type="protein sequence ID" value="MIK94735.1"/>
    <property type="molecule type" value="Genomic_DNA"/>
</dbReference>
<dbReference type="PRINTS" id="PR00778">
    <property type="entry name" value="HTHARSR"/>
</dbReference>
<dbReference type="Proteomes" id="UP000839834">
    <property type="component" value="Unassembled WGS sequence"/>
</dbReference>
<evidence type="ECO:0000313" key="5">
    <source>
        <dbReference type="EMBL" id="EAA8668554.1"/>
    </source>
</evidence>
<dbReference type="PANTHER" id="PTHR33154:SF12">
    <property type="entry name" value="TRANSCRIPTIONAL REGULATORY PROTEIN"/>
    <property type="match status" value="1"/>
</dbReference>
<feature type="domain" description="HTH arsR-type" evidence="4">
    <location>
        <begin position="5"/>
        <end position="102"/>
    </location>
</feature>
<dbReference type="PANTHER" id="PTHR33154">
    <property type="entry name" value="TRANSCRIPTIONAL REGULATOR, ARSR FAMILY"/>
    <property type="match status" value="1"/>
</dbReference>
<dbReference type="SUPFAM" id="SSF46785">
    <property type="entry name" value="Winged helix' DNA-binding domain"/>
    <property type="match status" value="1"/>
</dbReference>
<keyword evidence="3" id="KW-0804">Transcription</keyword>
<evidence type="ECO:0000256" key="3">
    <source>
        <dbReference type="ARBA" id="ARBA00023163"/>
    </source>
</evidence>
<dbReference type="Gene3D" id="1.10.10.10">
    <property type="entry name" value="Winged helix-like DNA-binding domain superfamily/Winged helix DNA-binding domain"/>
    <property type="match status" value="1"/>
</dbReference>
<dbReference type="GO" id="GO:0003700">
    <property type="term" value="F:DNA-binding transcription factor activity"/>
    <property type="evidence" value="ECO:0007669"/>
    <property type="project" value="InterPro"/>
</dbReference>
<dbReference type="InterPro" id="IPR011991">
    <property type="entry name" value="ArsR-like_HTH"/>
</dbReference>
<dbReference type="EMBL" id="RSUV01000016">
    <property type="protein sequence ID" value="MIV45623.1"/>
    <property type="molecule type" value="Genomic_DNA"/>
</dbReference>
<dbReference type="AlphaFoldDB" id="A0A3F3ITH9"/>
<dbReference type="Proteomes" id="UP000885283">
    <property type="component" value="Unassembled WGS sequence"/>
</dbReference>
<proteinExistence type="predicted"/>
<evidence type="ECO:0000256" key="2">
    <source>
        <dbReference type="ARBA" id="ARBA00023125"/>
    </source>
</evidence>
<evidence type="ECO:0000313" key="7">
    <source>
        <dbReference type="EMBL" id="MIV45623.1"/>
    </source>
</evidence>
<dbReference type="EMBL" id="MLTE01000018">
    <property type="protein sequence ID" value="OHJ48282.1"/>
    <property type="molecule type" value="Genomic_DNA"/>
</dbReference>
<accession>A0A3F3ITH9</accession>
<reference evidence="7" key="2">
    <citation type="submission" date="2018-07" db="EMBL/GenBank/DDBJ databases">
        <authorList>
            <consortium name="GenomeTrakr network: Whole genome sequencing for foodborne pathogen traceback"/>
        </authorList>
    </citation>
    <scope>NUCLEOTIDE SEQUENCE [LARGE SCALE GENOMIC DNA]</scope>
    <source>
        <strain evidence="7">CFSAN048114</strain>
        <strain evidence="6">FLUFL-1338</strain>
        <strain evidence="5">FLUFL-367</strain>
    </source>
</reference>
<organism evidence="8">
    <name type="scientific">Salmonella enterica</name>
    <name type="common">Salmonella choleraesuis</name>
    <dbReference type="NCBI Taxonomy" id="28901"/>
    <lineage>
        <taxon>Bacteria</taxon>
        <taxon>Pseudomonadati</taxon>
        <taxon>Pseudomonadota</taxon>
        <taxon>Gammaproteobacteria</taxon>
        <taxon>Enterobacterales</taxon>
        <taxon>Enterobacteriaceae</taxon>
        <taxon>Salmonella</taxon>
    </lineage>
</organism>
<dbReference type="GO" id="GO:0003677">
    <property type="term" value="F:DNA binding"/>
    <property type="evidence" value="ECO:0007669"/>
    <property type="project" value="UniProtKB-KW"/>
</dbReference>
<name>A0A3F3ITH9_SALER</name>
<dbReference type="InterPro" id="IPR001845">
    <property type="entry name" value="HTH_ArsR_DNA-bd_dom"/>
</dbReference>
<dbReference type="Pfam" id="PF12840">
    <property type="entry name" value="HTH_20"/>
    <property type="match status" value="1"/>
</dbReference>
<comment type="caution">
    <text evidence="8">The sequence shown here is derived from an EMBL/GenBank/DDBJ whole genome shotgun (WGS) entry which is preliminary data.</text>
</comment>
<dbReference type="InterPro" id="IPR036390">
    <property type="entry name" value="WH_DNA-bd_sf"/>
</dbReference>
<dbReference type="RefSeq" id="WP_053508158.1">
    <property type="nucleotide sequence ID" value="NZ_CP030180.1"/>
</dbReference>
<evidence type="ECO:0000259" key="4">
    <source>
        <dbReference type="PROSITE" id="PS50987"/>
    </source>
</evidence>
<dbReference type="InterPro" id="IPR051081">
    <property type="entry name" value="HTH_MetalResp_TranReg"/>
</dbReference>
<evidence type="ECO:0000256" key="1">
    <source>
        <dbReference type="ARBA" id="ARBA00023015"/>
    </source>
</evidence>
<dbReference type="EMBL" id="AAACVH010000092">
    <property type="protein sequence ID" value="EAA8668554.1"/>
    <property type="molecule type" value="Genomic_DNA"/>
</dbReference>
<dbReference type="SMART" id="SM00418">
    <property type="entry name" value="HTH_ARSR"/>
    <property type="match status" value="1"/>
</dbReference>
<reference evidence="8" key="1">
    <citation type="submission" date="2016-09" db="EMBL/GenBank/DDBJ databases">
        <title>Whole genome sequencing of Salmonella enterica.</title>
        <authorList>
            <person name="Bell R."/>
        </authorList>
    </citation>
    <scope>NUCLEOTIDE SEQUENCE [LARGE SCALE GENOMIC DNA]</scope>
    <source>
        <strain evidence="8">CFSAN044929</strain>
    </source>
</reference>
<protein>
    <submittedName>
        <fullName evidence="8">ArsR family transcriptional regulator</fullName>
    </submittedName>
</protein>
<keyword evidence="1" id="KW-0805">Transcription regulation</keyword>
<dbReference type="InterPro" id="IPR036388">
    <property type="entry name" value="WH-like_DNA-bd_sf"/>
</dbReference>